<feature type="compositionally biased region" description="Basic and acidic residues" evidence="1">
    <location>
        <begin position="95"/>
        <end position="104"/>
    </location>
</feature>
<feature type="region of interest" description="Disordered" evidence="1">
    <location>
        <begin position="83"/>
        <end position="104"/>
    </location>
</feature>
<reference evidence="3" key="1">
    <citation type="submission" date="2020-01" db="EMBL/GenBank/DDBJ databases">
        <authorList>
            <consortium name="DOE Joint Genome Institute"/>
            <person name="Haridas S."/>
            <person name="Albert R."/>
            <person name="Binder M."/>
            <person name="Bloem J."/>
            <person name="Labutti K."/>
            <person name="Salamov A."/>
            <person name="Andreopoulos B."/>
            <person name="Baker S.E."/>
            <person name="Barry K."/>
            <person name="Bills G."/>
            <person name="Bluhm B.H."/>
            <person name="Cannon C."/>
            <person name="Castanera R."/>
            <person name="Culley D.E."/>
            <person name="Daum C."/>
            <person name="Ezra D."/>
            <person name="Gonzalez J.B."/>
            <person name="Henrissat B."/>
            <person name="Kuo A."/>
            <person name="Liang C."/>
            <person name="Lipzen A."/>
            <person name="Lutzoni F."/>
            <person name="Magnuson J."/>
            <person name="Mondo S."/>
            <person name="Nolan M."/>
            <person name="Ohm R."/>
            <person name="Pangilinan J."/>
            <person name="Park H.-J."/>
            <person name="Ramirez L."/>
            <person name="Alfaro M."/>
            <person name="Sun H."/>
            <person name="Tritt A."/>
            <person name="Yoshinaga Y."/>
            <person name="Zwiers L.-H."/>
            <person name="Turgeon B.G."/>
            <person name="Goodwin S.B."/>
            <person name="Spatafora J.W."/>
            <person name="Crous P.W."/>
            <person name="Grigoriev I.V."/>
        </authorList>
    </citation>
    <scope>NUCLEOTIDE SEQUENCE</scope>
    <source>
        <strain evidence="3">IPT5</strain>
    </source>
</reference>
<gene>
    <name evidence="3" type="ORF">T440DRAFT_242406</name>
</gene>
<keyword evidence="4" id="KW-1185">Reference proteome</keyword>
<evidence type="ECO:0000313" key="4">
    <source>
        <dbReference type="Proteomes" id="UP000799423"/>
    </source>
</evidence>
<evidence type="ECO:0000256" key="2">
    <source>
        <dbReference type="SAM" id="SignalP"/>
    </source>
</evidence>
<sequence>MAEPFGGELPLLPLLLRRVLLARCTGRSGSPANSGASGVQGGCAGRVCDLPDRERPSGLLERVTAVGNATMNSSSRRTVRGLQAGRLAECSGRNNEGDGGRGNG</sequence>
<evidence type="ECO:0000313" key="3">
    <source>
        <dbReference type="EMBL" id="KAF2854767.1"/>
    </source>
</evidence>
<feature type="signal peptide" evidence="2">
    <location>
        <begin position="1"/>
        <end position="22"/>
    </location>
</feature>
<dbReference type="AlphaFoldDB" id="A0A6A7BJ20"/>
<organism evidence="3 4">
    <name type="scientific">Plenodomus tracheiphilus IPT5</name>
    <dbReference type="NCBI Taxonomy" id="1408161"/>
    <lineage>
        <taxon>Eukaryota</taxon>
        <taxon>Fungi</taxon>
        <taxon>Dikarya</taxon>
        <taxon>Ascomycota</taxon>
        <taxon>Pezizomycotina</taxon>
        <taxon>Dothideomycetes</taxon>
        <taxon>Pleosporomycetidae</taxon>
        <taxon>Pleosporales</taxon>
        <taxon>Pleosporineae</taxon>
        <taxon>Leptosphaeriaceae</taxon>
        <taxon>Plenodomus</taxon>
    </lineage>
</organism>
<dbReference type="Proteomes" id="UP000799423">
    <property type="component" value="Unassembled WGS sequence"/>
</dbReference>
<feature type="chain" id="PRO_5025397294" description="Secreted protein" evidence="2">
    <location>
        <begin position="23"/>
        <end position="104"/>
    </location>
</feature>
<dbReference type="EMBL" id="MU006292">
    <property type="protein sequence ID" value="KAF2854767.1"/>
    <property type="molecule type" value="Genomic_DNA"/>
</dbReference>
<name>A0A6A7BJ20_9PLEO</name>
<keyword evidence="2" id="KW-0732">Signal</keyword>
<evidence type="ECO:0000256" key="1">
    <source>
        <dbReference type="SAM" id="MobiDB-lite"/>
    </source>
</evidence>
<protein>
    <recommendedName>
        <fullName evidence="5">Secreted protein</fullName>
    </recommendedName>
</protein>
<accession>A0A6A7BJ20</accession>
<evidence type="ECO:0008006" key="5">
    <source>
        <dbReference type="Google" id="ProtNLM"/>
    </source>
</evidence>
<proteinExistence type="predicted"/>